<feature type="domain" description="Zn(2)-C6 fungal-type" evidence="6">
    <location>
        <begin position="8"/>
        <end position="38"/>
    </location>
</feature>
<dbReference type="PROSITE" id="PS00463">
    <property type="entry name" value="ZN2_CY6_FUNGAL_1"/>
    <property type="match status" value="1"/>
</dbReference>
<dbReference type="EMBL" id="CAAKMV010000120">
    <property type="protein sequence ID" value="VIO55584.1"/>
    <property type="molecule type" value="Genomic_DNA"/>
</dbReference>
<evidence type="ECO:0000256" key="2">
    <source>
        <dbReference type="ARBA" id="ARBA00023125"/>
    </source>
</evidence>
<proteinExistence type="predicted"/>
<keyword evidence="2" id="KW-0238">DNA-binding</keyword>
<feature type="region of interest" description="Disordered" evidence="5">
    <location>
        <begin position="40"/>
        <end position="87"/>
    </location>
</feature>
<evidence type="ECO:0000313" key="7">
    <source>
        <dbReference type="EMBL" id="VIO55584.1"/>
    </source>
</evidence>
<reference evidence="7" key="1">
    <citation type="submission" date="2019-04" db="EMBL/GenBank/DDBJ databases">
        <authorList>
            <person name="Melise S."/>
            <person name="Noan J."/>
            <person name="Okalmin O."/>
        </authorList>
    </citation>
    <scope>NUCLEOTIDE SEQUENCE</scope>
    <source>
        <strain evidence="7">FN9</strain>
    </source>
</reference>
<dbReference type="GO" id="GO:0008270">
    <property type="term" value="F:zinc ion binding"/>
    <property type="evidence" value="ECO:0007669"/>
    <property type="project" value="InterPro"/>
</dbReference>
<dbReference type="Gene3D" id="4.10.240.10">
    <property type="entry name" value="Zn(2)-C6 fungal-type DNA-binding domain"/>
    <property type="match status" value="1"/>
</dbReference>
<feature type="compositionally biased region" description="Polar residues" evidence="5">
    <location>
        <begin position="64"/>
        <end position="73"/>
    </location>
</feature>
<accession>A0A4E9DSE2</accession>
<keyword evidence="3" id="KW-0804">Transcription</keyword>
<dbReference type="AlphaFoldDB" id="A0A4E9DSE2"/>
<feature type="compositionally biased region" description="Basic residues" evidence="5">
    <location>
        <begin position="45"/>
        <end position="54"/>
    </location>
</feature>
<dbReference type="PANTHER" id="PTHR47424">
    <property type="entry name" value="REGULATORY PROTEIN GAL4"/>
    <property type="match status" value="1"/>
</dbReference>
<evidence type="ECO:0000259" key="6">
    <source>
        <dbReference type="PROSITE" id="PS50048"/>
    </source>
</evidence>
<keyword evidence="1" id="KW-0805">Transcription regulation</keyword>
<dbReference type="PROSITE" id="PS50048">
    <property type="entry name" value="ZN2_CY6_FUNGAL_2"/>
    <property type="match status" value="1"/>
</dbReference>
<dbReference type="InterPro" id="IPR001138">
    <property type="entry name" value="Zn2Cys6_DnaBD"/>
</dbReference>
<dbReference type="SUPFAM" id="SSF57701">
    <property type="entry name" value="Zn2/Cys6 DNA-binding domain"/>
    <property type="match status" value="1"/>
</dbReference>
<gene>
    <name evidence="7" type="ORF">FUG_LOCUS170475</name>
</gene>
<evidence type="ECO:0000256" key="5">
    <source>
        <dbReference type="SAM" id="MobiDB-lite"/>
    </source>
</evidence>
<keyword evidence="4" id="KW-0539">Nucleus</keyword>
<dbReference type="PANTHER" id="PTHR47424:SF3">
    <property type="entry name" value="REGULATORY PROTEIN GAL4"/>
    <property type="match status" value="1"/>
</dbReference>
<evidence type="ECO:0000256" key="4">
    <source>
        <dbReference type="ARBA" id="ARBA00023242"/>
    </source>
</evidence>
<name>A0A4E9DSE2_GIBZA</name>
<dbReference type="GO" id="GO:0000981">
    <property type="term" value="F:DNA-binding transcription factor activity, RNA polymerase II-specific"/>
    <property type="evidence" value="ECO:0007669"/>
    <property type="project" value="InterPro"/>
</dbReference>
<dbReference type="InterPro" id="IPR036864">
    <property type="entry name" value="Zn2-C6_fun-type_DNA-bd_sf"/>
</dbReference>
<dbReference type="CDD" id="cd00067">
    <property type="entry name" value="GAL4"/>
    <property type="match status" value="1"/>
</dbReference>
<protein>
    <recommendedName>
        <fullName evidence="6">Zn(2)-C6 fungal-type domain-containing protein</fullName>
    </recommendedName>
</protein>
<evidence type="ECO:0000256" key="1">
    <source>
        <dbReference type="ARBA" id="ARBA00023015"/>
    </source>
</evidence>
<evidence type="ECO:0000256" key="3">
    <source>
        <dbReference type="ARBA" id="ARBA00023163"/>
    </source>
</evidence>
<dbReference type="SMART" id="SM00066">
    <property type="entry name" value="GAL4"/>
    <property type="match status" value="1"/>
</dbReference>
<sequence length="436" mass="49027">MASFLRNACDHCRQSKLKCSGGKPACSRCARRHLSCDYSPLGPRGRPRLTKHRSSSPAAKRPRTTSTPTLSQDQPRDPLTALLSPDNETDLFNSLDQLPLVFGDDGFDMPSLNLDLQSMNNYQMDQNQTHQNSLPSPNQNLTASNLIETPHFDDFMASEGGLLSSVAKGNGYQSDPDNLARLDHLLLSPPCVAKLPCKEDIKNLINDDKVNTVVDCMANCQESSNAFKNSCTCPSRIMRLQLIIMQPGLSRDCSSIQIDAAFFTEEAVQDTYRDMVECRKCTSIKLPGVMLSVLLVLDWVITRIHVILDDNLDTTTMRPNRPLPSTLWAEEPLDRQPLQQVGMGRSRHSPALYMSNKISIGKWSMPYSCWRPCLARLIQIRLKRIQRLVHEMRAQQSRGPESKNLNNATDPLEHFITSIEGKIDMLFGMIEVWENI</sequence>
<organism evidence="7">
    <name type="scientific">Gibberella zeae</name>
    <name type="common">Wheat head blight fungus</name>
    <name type="synonym">Fusarium graminearum</name>
    <dbReference type="NCBI Taxonomy" id="5518"/>
    <lineage>
        <taxon>Eukaryota</taxon>
        <taxon>Fungi</taxon>
        <taxon>Dikarya</taxon>
        <taxon>Ascomycota</taxon>
        <taxon>Pezizomycotina</taxon>
        <taxon>Sordariomycetes</taxon>
        <taxon>Hypocreomycetidae</taxon>
        <taxon>Hypocreales</taxon>
        <taxon>Nectriaceae</taxon>
        <taxon>Fusarium</taxon>
    </lineage>
</organism>
<dbReference type="Pfam" id="PF00172">
    <property type="entry name" value="Zn_clus"/>
    <property type="match status" value="1"/>
</dbReference>
<dbReference type="InterPro" id="IPR051127">
    <property type="entry name" value="Fungal_SecMet_Regulators"/>
</dbReference>
<dbReference type="GO" id="GO:0003677">
    <property type="term" value="F:DNA binding"/>
    <property type="evidence" value="ECO:0007669"/>
    <property type="project" value="UniProtKB-KW"/>
</dbReference>